<dbReference type="Gene3D" id="2.10.109.10">
    <property type="entry name" value="Umud Fragment, subunit A"/>
    <property type="match status" value="1"/>
</dbReference>
<dbReference type="InterPro" id="IPR019758">
    <property type="entry name" value="Pept_S26A_signal_pept_1_CS"/>
</dbReference>
<evidence type="ECO:0000313" key="10">
    <source>
        <dbReference type="Proteomes" id="UP000184342"/>
    </source>
</evidence>
<feature type="active site" evidence="6">
    <location>
        <position position="98"/>
    </location>
</feature>
<dbReference type="SUPFAM" id="SSF51306">
    <property type="entry name" value="LexA/Signal peptidase"/>
    <property type="match status" value="1"/>
</dbReference>
<keyword evidence="7" id="KW-0472">Membrane</keyword>
<dbReference type="InterPro" id="IPR000223">
    <property type="entry name" value="Pept_S26A_signal_pept_1"/>
</dbReference>
<evidence type="ECO:0000256" key="6">
    <source>
        <dbReference type="PIRSR" id="PIRSR600223-1"/>
    </source>
</evidence>
<feature type="transmembrane region" description="Helical" evidence="7">
    <location>
        <begin position="27"/>
        <end position="51"/>
    </location>
</feature>
<feature type="active site" evidence="6">
    <location>
        <position position="55"/>
    </location>
</feature>
<dbReference type="Pfam" id="PF10502">
    <property type="entry name" value="Peptidase_S26"/>
    <property type="match status" value="1"/>
</dbReference>
<reference evidence="9 10" key="1">
    <citation type="submission" date="2016-11" db="EMBL/GenBank/DDBJ databases">
        <authorList>
            <person name="Jaros S."/>
            <person name="Januszkiewicz K."/>
            <person name="Wedrychowicz H."/>
        </authorList>
    </citation>
    <scope>NUCLEOTIDE SEQUENCE [LARGE SCALE GENOMIC DNA]</scope>
    <source>
        <strain evidence="9 10">DSM 15970</strain>
    </source>
</reference>
<dbReference type="PROSITE" id="PS00760">
    <property type="entry name" value="SPASE_I_2"/>
    <property type="match status" value="1"/>
</dbReference>
<dbReference type="RefSeq" id="WP_073993829.1">
    <property type="nucleotide sequence ID" value="NZ_FQYT01000015.1"/>
</dbReference>
<dbReference type="InterPro" id="IPR036286">
    <property type="entry name" value="LexA/Signal_pep-like_sf"/>
</dbReference>
<evidence type="ECO:0000256" key="7">
    <source>
        <dbReference type="RuleBase" id="RU362042"/>
    </source>
</evidence>
<dbReference type="GO" id="GO:0009003">
    <property type="term" value="F:signal peptidase activity"/>
    <property type="evidence" value="ECO:0007669"/>
    <property type="project" value="UniProtKB-EC"/>
</dbReference>
<dbReference type="EMBL" id="FQYT01000015">
    <property type="protein sequence ID" value="SHJ23043.1"/>
    <property type="molecule type" value="Genomic_DNA"/>
</dbReference>
<dbReference type="PANTHER" id="PTHR43390:SF1">
    <property type="entry name" value="CHLOROPLAST PROCESSING PEPTIDASE"/>
    <property type="match status" value="1"/>
</dbReference>
<keyword evidence="7" id="KW-0812">Transmembrane</keyword>
<evidence type="ECO:0000256" key="2">
    <source>
        <dbReference type="ARBA" id="ARBA00004401"/>
    </source>
</evidence>
<dbReference type="AlphaFoldDB" id="A0A1M6HLH1"/>
<dbReference type="NCBIfam" id="TIGR02227">
    <property type="entry name" value="sigpep_I_bact"/>
    <property type="match status" value="1"/>
</dbReference>
<dbReference type="PROSITE" id="PS00761">
    <property type="entry name" value="SPASE_I_3"/>
    <property type="match status" value="1"/>
</dbReference>
<accession>A0A1M6HLH1</accession>
<gene>
    <name evidence="9" type="ORF">SAMN02745691_01567</name>
</gene>
<dbReference type="CDD" id="cd06530">
    <property type="entry name" value="S26_SPase_I"/>
    <property type="match status" value="1"/>
</dbReference>
<evidence type="ECO:0000256" key="4">
    <source>
        <dbReference type="ARBA" id="ARBA00013208"/>
    </source>
</evidence>
<name>A0A1M6HLH1_9FIRM</name>
<evidence type="ECO:0000313" key="9">
    <source>
        <dbReference type="EMBL" id="SHJ23043.1"/>
    </source>
</evidence>
<evidence type="ECO:0000256" key="3">
    <source>
        <dbReference type="ARBA" id="ARBA00009370"/>
    </source>
</evidence>
<keyword evidence="7" id="KW-1133">Transmembrane helix</keyword>
<dbReference type="Proteomes" id="UP000184342">
    <property type="component" value="Unassembled WGS sequence"/>
</dbReference>
<comment type="subcellular location">
    <subcellularLocation>
        <location evidence="2">Cell membrane</location>
        <topology evidence="2">Single-pass type II membrane protein</topology>
    </subcellularLocation>
    <subcellularLocation>
        <location evidence="7">Membrane</location>
        <topology evidence="7">Single-pass type II membrane protein</topology>
    </subcellularLocation>
</comment>
<keyword evidence="5 7" id="KW-0378">Hydrolase</keyword>
<dbReference type="GO" id="GO:0005886">
    <property type="term" value="C:plasma membrane"/>
    <property type="evidence" value="ECO:0007669"/>
    <property type="project" value="UniProtKB-SubCell"/>
</dbReference>
<dbReference type="GO" id="GO:0006465">
    <property type="term" value="P:signal peptide processing"/>
    <property type="evidence" value="ECO:0007669"/>
    <property type="project" value="InterPro"/>
</dbReference>
<evidence type="ECO:0000259" key="8">
    <source>
        <dbReference type="Pfam" id="PF10502"/>
    </source>
</evidence>
<dbReference type="STRING" id="1122934.SAMN02745691_01567"/>
<dbReference type="PRINTS" id="PR00727">
    <property type="entry name" value="LEADERPTASE"/>
</dbReference>
<dbReference type="InterPro" id="IPR019533">
    <property type="entry name" value="Peptidase_S26"/>
</dbReference>
<dbReference type="GO" id="GO:0004252">
    <property type="term" value="F:serine-type endopeptidase activity"/>
    <property type="evidence" value="ECO:0007669"/>
    <property type="project" value="InterPro"/>
</dbReference>
<dbReference type="OrthoDB" id="9802919at2"/>
<evidence type="ECO:0000256" key="1">
    <source>
        <dbReference type="ARBA" id="ARBA00000677"/>
    </source>
</evidence>
<keyword evidence="10" id="KW-1185">Reference proteome</keyword>
<sequence length="189" mass="21314">MQIDDEPGMNTDGDSSRLNRQKELIGLIKLIAAAFIVALLIKNLVIINALVTSGSMENTIMTDTRMLGFRLAYVLDKPERGDIILFRYPDDESQTFVKRVIGLPGETLEIVDGLVYIDGSEVPLEEPYLKEAAEGSFGPFVVPAGCYFVMGDNRNDSLDSRFWRNKYVEEDNILGQAFWKYWPKPAILE</sequence>
<proteinExistence type="inferred from homology"/>
<evidence type="ECO:0000256" key="5">
    <source>
        <dbReference type="ARBA" id="ARBA00022801"/>
    </source>
</evidence>
<organism evidence="9 10">
    <name type="scientific">Parasporobacterium paucivorans DSM 15970</name>
    <dbReference type="NCBI Taxonomy" id="1122934"/>
    <lineage>
        <taxon>Bacteria</taxon>
        <taxon>Bacillati</taxon>
        <taxon>Bacillota</taxon>
        <taxon>Clostridia</taxon>
        <taxon>Lachnospirales</taxon>
        <taxon>Lachnospiraceae</taxon>
        <taxon>Parasporobacterium</taxon>
    </lineage>
</organism>
<comment type="similarity">
    <text evidence="3 7">Belongs to the peptidase S26 family.</text>
</comment>
<dbReference type="InterPro" id="IPR019757">
    <property type="entry name" value="Pept_S26A_signal_pept_1_Lys-AS"/>
</dbReference>
<dbReference type="EC" id="3.4.21.89" evidence="4 7"/>
<protein>
    <recommendedName>
        <fullName evidence="4 7">Signal peptidase I</fullName>
        <ecNumber evidence="4 7">3.4.21.89</ecNumber>
    </recommendedName>
</protein>
<comment type="catalytic activity">
    <reaction evidence="1 7">
        <text>Cleavage of hydrophobic, N-terminal signal or leader sequences from secreted and periplasmic proteins.</text>
        <dbReference type="EC" id="3.4.21.89"/>
    </reaction>
</comment>
<keyword evidence="7" id="KW-0645">Protease</keyword>
<dbReference type="PANTHER" id="PTHR43390">
    <property type="entry name" value="SIGNAL PEPTIDASE I"/>
    <property type="match status" value="1"/>
</dbReference>
<feature type="domain" description="Peptidase S26" evidence="8">
    <location>
        <begin position="26"/>
        <end position="182"/>
    </location>
</feature>